<keyword evidence="2" id="KW-1185">Reference proteome</keyword>
<gene>
    <name evidence="1" type="ORF">SGHV142</name>
</gene>
<accession>B0YLU6</accession>
<protein>
    <submittedName>
        <fullName evidence="1">Uncharacterized protein</fullName>
    </submittedName>
</protein>
<reference evidence="1 2" key="2">
    <citation type="journal article" date="2008" name="J. Virol.">
        <title>Genome analysis of a Glossina pallidipes salivary gland hypertrophy virus reveals a novel, large, double-stranded circular DNA virus.</title>
        <authorList>
            <person name="Abd-Alla A.M."/>
            <person name="Cousserans F."/>
            <person name="Parker A.G."/>
            <person name="Jehle J.A."/>
            <person name="Parker N.J."/>
            <person name="Vlak J.M."/>
            <person name="Robinson A.S."/>
            <person name="Bergoin M."/>
        </authorList>
    </citation>
    <scope>NUCLEOTIDE SEQUENCE [LARGE SCALE GENOMIC DNA]</scope>
    <source>
        <strain evidence="2">Isolate Glossina pallidipes/Ethiopia/Seibersdorf/-</strain>
    </source>
</reference>
<reference evidence="1 2" key="1">
    <citation type="journal article" date="2007" name="J. Virol. Methods">
        <title>Development of a non-destructive PCR method for detection of the salivary gland hypertrophy virus (SGHV) in tsetse flies.</title>
        <authorList>
            <person name="Abd-Alla A."/>
            <person name="Bossin H."/>
            <person name="Cousserans F."/>
            <person name="Parker A."/>
            <person name="Bergoin M."/>
            <person name="Robinson A."/>
        </authorList>
    </citation>
    <scope>NUCLEOTIDE SEQUENCE [LARGE SCALE GENOMIC DNA]</scope>
    <source>
        <strain evidence="2">Isolate Glossina pallidipes/Ethiopia/Seibersdorf/-</strain>
    </source>
</reference>
<dbReference type="EMBL" id="EF568108">
    <property type="protein sequence ID" value="ABQ08915.1"/>
    <property type="molecule type" value="Genomic_DNA"/>
</dbReference>
<dbReference type="GeneID" id="5950962"/>
<dbReference type="RefSeq" id="YP_001687090.1">
    <property type="nucleotide sequence ID" value="NC_010356.1"/>
</dbReference>
<organismHost>
    <name type="scientific">Glossina</name>
    <name type="common">tsetse flies</name>
    <dbReference type="NCBI Taxonomy" id="7393"/>
</organismHost>
<evidence type="ECO:0000313" key="2">
    <source>
        <dbReference type="Proteomes" id="UP000011301"/>
    </source>
</evidence>
<proteinExistence type="predicted"/>
<evidence type="ECO:0000313" key="1">
    <source>
        <dbReference type="EMBL" id="ABQ08915.1"/>
    </source>
</evidence>
<organism evidence="1 2">
    <name type="scientific">Glossina hytrovirus (isolate Glossina pallidipes/Ethiopia/Seibersdorf/-)</name>
    <name type="common">GHV</name>
    <dbReference type="NCBI Taxonomy" id="379529"/>
    <lineage>
        <taxon>Viruses</taxon>
        <taxon>Viruses incertae sedis</taxon>
        <taxon>Naldaviricetes</taxon>
        <taxon>Lefavirales</taxon>
        <taxon>Hytrosaviridae</taxon>
        <taxon>Glossinavirus</taxon>
        <taxon>Glossinavirus glopallidipedis</taxon>
    </lineage>
</organism>
<dbReference type="KEGG" id="vg:5950962"/>
<sequence>MNKKLFLQCKECDDFLKSDIFLHREYIKRNGIVSKYFGNPITTNWKLVKETFLGDYDYILFDNFTRLAFIDEVGFDSRWPYAFNTSSGDWYLMSVNQQIWDYVYKFIAYNRHVCVMPNWCLSYGNNPGNVYLYQRQLIVMVDTLYCVTFHDMLNLITKLSRRRVKNIKPRRKLISCYKISSMASFLNIVKSVSQTQSIFKTNDNYYVNSPVIPHFKLICLGLFSNSHNVISKILNMKVDLNKIYKFINFKDFTIQMKHLIPIKDHVMPFRNILLEDIPNRNSIYTSDVSIIGEKKYINMIVSPTKCFYTTTREEYNKMQYPLLINLFENAVVELNEYYKCILNIYLPQDDSSESDLI</sequence>
<name>B0YLU6_GHVS</name>
<dbReference type="Proteomes" id="UP000011301">
    <property type="component" value="Segment"/>
</dbReference>